<gene>
    <name evidence="2" type="ORF">C8F04DRAFT_1315118</name>
</gene>
<sequence>MAPRSSVSAPPPNLDDPSTDEESVREPTPPPRPKPKAKSRRLPFNPECMTIIDGVVYQDRTSDRHLFLDPFIHLRAPELQQLIQLLADPSELNKRLKRPSRVLKLIEYALPMLEKQIKKLLIKKNKQFDNTTLGPDWVMPDATHYFARVGAATDEDRAALAHAQRTPSPPRPIRVPSKSAPAAPVETCSSPIRASSSGPSRSRRPQVVVSDNEDDPMGDETPARYTFRERPKARSDKGKSAPKVLVSDGDSGDDADDASKGKRKAIGEDSDDGTSSLNKRPKVQPGAPPPPVFPALPEDPPQETVPHQGFRGLFSTNLQDFPKSLPEFKSLPQQQRWMFDVRSITINSWWRNPSSSSPSTPLGYPWVPVKKGKPPTNVLPDEDSQQVQGAARLPHLVYTRKHAPKISDIRLQTVVVKLLEDPGYSCLDCILHGQFCEFRGFNVNCTTCSSLGRRNCSFTLSDIQLERFRIEAASWMDMGAQRTWNLCADLHASFIRAHTSQRLAVLDTQDFHQRFIDFAEHAGTTIKNIGSKQFLARFTESNSTESLRERLQDMVLAENTVSARHAALEDPAHVDNFDPDPAAHHDKLFSGPERHVPTVGEQNIRDRASQPAPASTSKRRSKTNKFTDLANEGEDAESGVESDAPGEMEVDADVVGTGDGEQVGSGDAQENQIFRAFTDSLLTIFK</sequence>
<feature type="compositionally biased region" description="Pro residues" evidence="1">
    <location>
        <begin position="286"/>
        <end position="299"/>
    </location>
</feature>
<reference evidence="2" key="1">
    <citation type="submission" date="2023-03" db="EMBL/GenBank/DDBJ databases">
        <title>Massive genome expansion in bonnet fungi (Mycena s.s.) driven by repeated elements and novel gene families across ecological guilds.</title>
        <authorList>
            <consortium name="Lawrence Berkeley National Laboratory"/>
            <person name="Harder C.B."/>
            <person name="Miyauchi S."/>
            <person name="Viragh M."/>
            <person name="Kuo A."/>
            <person name="Thoen E."/>
            <person name="Andreopoulos B."/>
            <person name="Lu D."/>
            <person name="Skrede I."/>
            <person name="Drula E."/>
            <person name="Henrissat B."/>
            <person name="Morin E."/>
            <person name="Kohler A."/>
            <person name="Barry K."/>
            <person name="LaButti K."/>
            <person name="Morin E."/>
            <person name="Salamov A."/>
            <person name="Lipzen A."/>
            <person name="Mereny Z."/>
            <person name="Hegedus B."/>
            <person name="Baldrian P."/>
            <person name="Stursova M."/>
            <person name="Weitz H."/>
            <person name="Taylor A."/>
            <person name="Grigoriev I.V."/>
            <person name="Nagy L.G."/>
            <person name="Martin F."/>
            <person name="Kauserud H."/>
        </authorList>
    </citation>
    <scope>NUCLEOTIDE SEQUENCE</scope>
    <source>
        <strain evidence="2">CBHHK200</strain>
    </source>
</reference>
<feature type="compositionally biased region" description="Basic and acidic residues" evidence="1">
    <location>
        <begin position="572"/>
        <end position="596"/>
    </location>
</feature>
<feature type="compositionally biased region" description="Acidic residues" evidence="1">
    <location>
        <begin position="631"/>
        <end position="652"/>
    </location>
</feature>
<feature type="region of interest" description="Disordered" evidence="1">
    <location>
        <begin position="1"/>
        <end position="42"/>
    </location>
</feature>
<feature type="region of interest" description="Disordered" evidence="1">
    <location>
        <begin position="158"/>
        <end position="309"/>
    </location>
</feature>
<accession>A0AAD6T8Z8</accession>
<dbReference type="AlphaFoldDB" id="A0AAD6T8Z8"/>
<evidence type="ECO:0000313" key="2">
    <source>
        <dbReference type="EMBL" id="KAJ7040008.1"/>
    </source>
</evidence>
<keyword evidence="3" id="KW-1185">Reference proteome</keyword>
<dbReference type="Proteomes" id="UP001218188">
    <property type="component" value="Unassembled WGS sequence"/>
</dbReference>
<feature type="compositionally biased region" description="Basic and acidic residues" evidence="1">
    <location>
        <begin position="226"/>
        <end position="239"/>
    </location>
</feature>
<organism evidence="2 3">
    <name type="scientific">Mycena alexandri</name>
    <dbReference type="NCBI Taxonomy" id="1745969"/>
    <lineage>
        <taxon>Eukaryota</taxon>
        <taxon>Fungi</taxon>
        <taxon>Dikarya</taxon>
        <taxon>Basidiomycota</taxon>
        <taxon>Agaricomycotina</taxon>
        <taxon>Agaricomycetes</taxon>
        <taxon>Agaricomycetidae</taxon>
        <taxon>Agaricales</taxon>
        <taxon>Marasmiineae</taxon>
        <taxon>Mycenaceae</taxon>
        <taxon>Mycena</taxon>
    </lineage>
</organism>
<feature type="compositionally biased region" description="Low complexity" evidence="1">
    <location>
        <begin position="189"/>
        <end position="210"/>
    </location>
</feature>
<name>A0AAD6T8Z8_9AGAR</name>
<dbReference type="EMBL" id="JARJCM010000024">
    <property type="protein sequence ID" value="KAJ7040008.1"/>
    <property type="molecule type" value="Genomic_DNA"/>
</dbReference>
<proteinExistence type="predicted"/>
<comment type="caution">
    <text evidence="2">The sequence shown here is derived from an EMBL/GenBank/DDBJ whole genome shotgun (WGS) entry which is preliminary data.</text>
</comment>
<feature type="region of interest" description="Disordered" evidence="1">
    <location>
        <begin position="572"/>
        <end position="667"/>
    </location>
</feature>
<protein>
    <submittedName>
        <fullName evidence="2">Uncharacterized protein</fullName>
    </submittedName>
</protein>
<evidence type="ECO:0000313" key="3">
    <source>
        <dbReference type="Proteomes" id="UP001218188"/>
    </source>
</evidence>
<evidence type="ECO:0000256" key="1">
    <source>
        <dbReference type="SAM" id="MobiDB-lite"/>
    </source>
</evidence>